<dbReference type="InterPro" id="IPR011529">
    <property type="entry name" value="Glu_5kinase"/>
</dbReference>
<evidence type="ECO:0000313" key="11">
    <source>
        <dbReference type="Proteomes" id="UP000242881"/>
    </source>
</evidence>
<dbReference type="EC" id="2.7.2.11" evidence="8"/>
<dbReference type="InterPro" id="IPR036393">
    <property type="entry name" value="AceGlu_kinase-like_sf"/>
</dbReference>
<sequence length="384" mass="41504">MRKLPKINTIVIKIGSSIIAGKDKIDKDFLSKLASVISEIRLDIKNIVIVSSGAVAAGFKLLGFKSKPKDIADKQACAAVGQAKLIQYYEDAFKKYNLIVGQILIVKDDFSNRKRYLNARTTIKRLLDMGVVPIINENDTVAVHELKYVETFGDNDNLSALVSGLLGADMLLILSDVDGLFDKNPLTYPDATLIKEVKFLNEDILDVAGESVSGVGTGGMKTKLVAARKALDSGCYVGIINGKDPENVKRFLGGEEIGTFFSHVEDVKDKKKFWIAYAATPKGEIVVDSGAVRALSEMNGSLLPSGILDVSGKFGVGDVVKVVDIYGVEIARGKTRYSSSDVKKIKGVKSDMIDQILGFKIGDEVIHKDDLVLSKKKGGICGIV</sequence>
<dbReference type="SUPFAM" id="SSF53633">
    <property type="entry name" value="Carbamate kinase-like"/>
    <property type="match status" value="1"/>
</dbReference>
<dbReference type="Gene3D" id="2.30.130.10">
    <property type="entry name" value="PUA domain"/>
    <property type="match status" value="1"/>
</dbReference>
<dbReference type="InterPro" id="IPR015947">
    <property type="entry name" value="PUA-like_sf"/>
</dbReference>
<dbReference type="PROSITE" id="PS50890">
    <property type="entry name" value="PUA"/>
    <property type="match status" value="1"/>
</dbReference>
<evidence type="ECO:0000256" key="7">
    <source>
        <dbReference type="ARBA" id="ARBA00022840"/>
    </source>
</evidence>
<dbReference type="GO" id="GO:0005829">
    <property type="term" value="C:cytosol"/>
    <property type="evidence" value="ECO:0007669"/>
    <property type="project" value="TreeGrafter"/>
</dbReference>
<evidence type="ECO:0000256" key="6">
    <source>
        <dbReference type="ARBA" id="ARBA00022777"/>
    </source>
</evidence>
<organism evidence="10 11">
    <name type="scientific">Calditerrivibrio nitroreducens</name>
    <dbReference type="NCBI Taxonomy" id="477976"/>
    <lineage>
        <taxon>Bacteria</taxon>
        <taxon>Pseudomonadati</taxon>
        <taxon>Deferribacterota</taxon>
        <taxon>Deferribacteres</taxon>
        <taxon>Deferribacterales</taxon>
        <taxon>Calditerrivibrionaceae</taxon>
    </lineage>
</organism>
<dbReference type="PIRSF" id="PIRSF000729">
    <property type="entry name" value="GK"/>
    <property type="match status" value="1"/>
</dbReference>
<evidence type="ECO:0000256" key="2">
    <source>
        <dbReference type="ARBA" id="ARBA00022605"/>
    </source>
</evidence>
<feature type="binding site" evidence="8">
    <location>
        <position position="139"/>
    </location>
    <ligand>
        <name>substrate</name>
    </ligand>
</feature>
<dbReference type="AlphaFoldDB" id="A0A2J6WN23"/>
<dbReference type="InterPro" id="IPR019797">
    <property type="entry name" value="Glutamate_5-kinase_CS"/>
</dbReference>
<dbReference type="GO" id="GO:0003723">
    <property type="term" value="F:RNA binding"/>
    <property type="evidence" value="ECO:0007669"/>
    <property type="project" value="InterPro"/>
</dbReference>
<dbReference type="RefSeq" id="WP_424605280.1">
    <property type="nucleotide sequence ID" value="NZ_JBNAVA010000003.1"/>
</dbReference>
<dbReference type="NCBIfam" id="TIGR01027">
    <property type="entry name" value="proB"/>
    <property type="match status" value="1"/>
</dbReference>
<dbReference type="HAMAP" id="MF_00456">
    <property type="entry name" value="ProB"/>
    <property type="match status" value="1"/>
</dbReference>
<feature type="binding site" evidence="8">
    <location>
        <position position="155"/>
    </location>
    <ligand>
        <name>substrate</name>
    </ligand>
</feature>
<dbReference type="PRINTS" id="PR00474">
    <property type="entry name" value="GLU5KINASE"/>
</dbReference>
<evidence type="ECO:0000313" key="10">
    <source>
        <dbReference type="EMBL" id="PMP71761.1"/>
    </source>
</evidence>
<evidence type="ECO:0000256" key="3">
    <source>
        <dbReference type="ARBA" id="ARBA00022650"/>
    </source>
</evidence>
<dbReference type="InterPro" id="IPR001057">
    <property type="entry name" value="Glu/AcGlu_kinase"/>
</dbReference>
<evidence type="ECO:0000256" key="4">
    <source>
        <dbReference type="ARBA" id="ARBA00022679"/>
    </source>
</evidence>
<dbReference type="SMART" id="SM00359">
    <property type="entry name" value="PUA"/>
    <property type="match status" value="1"/>
</dbReference>
<keyword evidence="7 8" id="KW-0067">ATP-binding</keyword>
<comment type="function">
    <text evidence="8">Catalyzes the transfer of a phosphate group to glutamate to form L-glutamate 5-phosphate.</text>
</comment>
<dbReference type="PANTHER" id="PTHR43654">
    <property type="entry name" value="GLUTAMATE 5-KINASE"/>
    <property type="match status" value="1"/>
</dbReference>
<dbReference type="GO" id="GO:0004349">
    <property type="term" value="F:glutamate 5-kinase activity"/>
    <property type="evidence" value="ECO:0007669"/>
    <property type="project" value="UniProtKB-UniRule"/>
</dbReference>
<feature type="binding site" evidence="8">
    <location>
        <begin position="217"/>
        <end position="223"/>
    </location>
    <ligand>
        <name>ATP</name>
        <dbReference type="ChEBI" id="CHEBI:30616"/>
    </ligand>
</feature>
<dbReference type="CDD" id="cd21157">
    <property type="entry name" value="PUA_G5K"/>
    <property type="match status" value="1"/>
</dbReference>
<protein>
    <recommendedName>
        <fullName evidence="8">Glutamate 5-kinase</fullName>
        <ecNumber evidence="8">2.7.2.11</ecNumber>
    </recommendedName>
    <alternativeName>
        <fullName evidence="8">Gamma-glutamyl kinase</fullName>
        <shortName evidence="8">GK</shortName>
    </alternativeName>
</protein>
<evidence type="ECO:0000256" key="1">
    <source>
        <dbReference type="ARBA" id="ARBA00022490"/>
    </source>
</evidence>
<comment type="similarity">
    <text evidence="8">Belongs to the glutamate 5-kinase family.</text>
</comment>
<comment type="pathway">
    <text evidence="8">Amino-acid biosynthesis; L-proline biosynthesis; L-glutamate 5-semialdehyde from L-glutamate: step 1/2.</text>
</comment>
<comment type="caution">
    <text evidence="10">The sequence shown here is derived from an EMBL/GenBank/DDBJ whole genome shotgun (WGS) entry which is preliminary data.</text>
</comment>
<dbReference type="InterPro" id="IPR041739">
    <property type="entry name" value="G5K_ProB"/>
</dbReference>
<dbReference type="Gene3D" id="3.40.1160.10">
    <property type="entry name" value="Acetylglutamate kinase-like"/>
    <property type="match status" value="1"/>
</dbReference>
<evidence type="ECO:0000259" key="9">
    <source>
        <dbReference type="SMART" id="SM00359"/>
    </source>
</evidence>
<feature type="binding site" evidence="8">
    <location>
        <position position="13"/>
    </location>
    <ligand>
        <name>ATP</name>
        <dbReference type="ChEBI" id="CHEBI:30616"/>
    </ligand>
</feature>
<dbReference type="Pfam" id="PF00696">
    <property type="entry name" value="AA_kinase"/>
    <property type="match status" value="1"/>
</dbReference>
<dbReference type="PANTHER" id="PTHR43654:SF1">
    <property type="entry name" value="ISOPENTENYL PHOSPHATE KINASE"/>
    <property type="match status" value="1"/>
</dbReference>
<comment type="catalytic activity">
    <reaction evidence="8">
        <text>L-glutamate + ATP = L-glutamyl 5-phosphate + ADP</text>
        <dbReference type="Rhea" id="RHEA:14877"/>
        <dbReference type="ChEBI" id="CHEBI:29985"/>
        <dbReference type="ChEBI" id="CHEBI:30616"/>
        <dbReference type="ChEBI" id="CHEBI:58274"/>
        <dbReference type="ChEBI" id="CHEBI:456216"/>
        <dbReference type="EC" id="2.7.2.11"/>
    </reaction>
</comment>
<keyword evidence="4 8" id="KW-0808">Transferase</keyword>
<keyword evidence="3 8" id="KW-0641">Proline biosynthesis</keyword>
<feature type="domain" description="PUA" evidence="9">
    <location>
        <begin position="283"/>
        <end position="366"/>
    </location>
</feature>
<dbReference type="GO" id="GO:0055129">
    <property type="term" value="P:L-proline biosynthetic process"/>
    <property type="evidence" value="ECO:0007669"/>
    <property type="project" value="UniProtKB-UniRule"/>
</dbReference>
<feature type="binding site" evidence="8">
    <location>
        <position position="52"/>
    </location>
    <ligand>
        <name>substrate</name>
    </ligand>
</feature>
<dbReference type="InterPro" id="IPR036974">
    <property type="entry name" value="PUA_sf"/>
</dbReference>
<dbReference type="GO" id="GO:0005524">
    <property type="term" value="F:ATP binding"/>
    <property type="evidence" value="ECO:0007669"/>
    <property type="project" value="UniProtKB-KW"/>
</dbReference>
<dbReference type="InterPro" id="IPR002478">
    <property type="entry name" value="PUA"/>
</dbReference>
<dbReference type="FunFam" id="3.40.1160.10:FF:000018">
    <property type="entry name" value="Glutamate 5-kinase"/>
    <property type="match status" value="1"/>
</dbReference>
<evidence type="ECO:0000256" key="5">
    <source>
        <dbReference type="ARBA" id="ARBA00022741"/>
    </source>
</evidence>
<accession>A0A2J6WN23</accession>
<reference evidence="10 11" key="1">
    <citation type="submission" date="2018-01" db="EMBL/GenBank/DDBJ databases">
        <title>Metagenomic assembled genomes from two thermal pools in the Uzon Caldera, Kamchatka, Russia.</title>
        <authorList>
            <person name="Wilkins L."/>
            <person name="Ettinger C."/>
        </authorList>
    </citation>
    <scope>NUCLEOTIDE SEQUENCE [LARGE SCALE GENOMIC DNA]</scope>
    <source>
        <strain evidence="10">ZAV-05</strain>
    </source>
</reference>
<dbReference type="SUPFAM" id="SSF88697">
    <property type="entry name" value="PUA domain-like"/>
    <property type="match status" value="1"/>
</dbReference>
<name>A0A2J6WN23_9BACT</name>
<dbReference type="PROSITE" id="PS00902">
    <property type="entry name" value="GLUTAMATE_5_KINASE"/>
    <property type="match status" value="1"/>
</dbReference>
<dbReference type="FunFam" id="2.30.130.10:FF:000007">
    <property type="entry name" value="Glutamate 5-kinase"/>
    <property type="match status" value="1"/>
</dbReference>
<keyword evidence="5 8" id="KW-0547">Nucleotide-binding</keyword>
<dbReference type="UniPathway" id="UPA00098">
    <property type="reaction ID" value="UER00359"/>
</dbReference>
<keyword evidence="2 8" id="KW-0028">Amino-acid biosynthesis</keyword>
<proteinExistence type="inferred from homology"/>
<dbReference type="InterPro" id="IPR005715">
    <property type="entry name" value="Glu_5kinase/COase_Synthase"/>
</dbReference>
<dbReference type="CDD" id="cd04242">
    <property type="entry name" value="AAK_G5K_ProB"/>
    <property type="match status" value="1"/>
</dbReference>
<evidence type="ECO:0000256" key="8">
    <source>
        <dbReference type="HAMAP-Rule" id="MF_00456"/>
    </source>
</evidence>
<dbReference type="EMBL" id="PNIN01000035">
    <property type="protein sequence ID" value="PMP71761.1"/>
    <property type="molecule type" value="Genomic_DNA"/>
</dbReference>
<keyword evidence="1 8" id="KW-0963">Cytoplasm</keyword>
<keyword evidence="6 8" id="KW-0418">Kinase</keyword>
<gene>
    <name evidence="8 10" type="primary">proB</name>
    <name evidence="10" type="ORF">C0187_03245</name>
</gene>
<dbReference type="Proteomes" id="UP000242881">
    <property type="component" value="Unassembled WGS sequence"/>
</dbReference>
<feature type="binding site" evidence="8">
    <location>
        <begin position="175"/>
        <end position="176"/>
    </location>
    <ligand>
        <name>ATP</name>
        <dbReference type="ChEBI" id="CHEBI:30616"/>
    </ligand>
</feature>
<dbReference type="InterPro" id="IPR001048">
    <property type="entry name" value="Asp/Glu/Uridylate_kinase"/>
</dbReference>
<dbReference type="Pfam" id="PF01472">
    <property type="entry name" value="PUA"/>
    <property type="match status" value="1"/>
</dbReference>
<comment type="subcellular location">
    <subcellularLocation>
        <location evidence="8">Cytoplasm</location>
    </subcellularLocation>
</comment>